<dbReference type="AlphaFoldDB" id="A0A2S0WVH8"/>
<reference evidence="1 2" key="1">
    <citation type="submission" date="2018-04" db="EMBL/GenBank/DDBJ databases">
        <authorList>
            <person name="Li J."/>
        </authorList>
    </citation>
    <scope>NUCLEOTIDE SEQUENCE [LARGE SCALE GENOMIC DNA]</scope>
    <source>
        <strain evidence="2">30A</strain>
    </source>
</reference>
<dbReference type="KEGG" id="agm:DCE93_06535"/>
<evidence type="ECO:0000313" key="1">
    <source>
        <dbReference type="EMBL" id="AWB95355.1"/>
    </source>
</evidence>
<dbReference type="EMBL" id="CP028913">
    <property type="protein sequence ID" value="AWB95355.1"/>
    <property type="molecule type" value="Genomic_DNA"/>
</dbReference>
<sequence length="60" mass="5940">MVDARLLAPAAVAWAVAWCAIGLPDAGHGAATLAWSLWAAAGVAGSIAIGGEPSDVRGWL</sequence>
<evidence type="ECO:0000313" key="2">
    <source>
        <dbReference type="Proteomes" id="UP000244729"/>
    </source>
</evidence>
<gene>
    <name evidence="1" type="ORF">DCE93_06535</name>
</gene>
<dbReference type="RefSeq" id="WP_108595170.1">
    <property type="nucleotide sequence ID" value="NZ_CP028913.1"/>
</dbReference>
<name>A0A2S0WVH8_9MICO</name>
<proteinExistence type="predicted"/>
<organism evidence="1 2">
    <name type="scientific">Agromyces badenianii</name>
    <dbReference type="NCBI Taxonomy" id="2080742"/>
    <lineage>
        <taxon>Bacteria</taxon>
        <taxon>Bacillati</taxon>
        <taxon>Actinomycetota</taxon>
        <taxon>Actinomycetes</taxon>
        <taxon>Micrococcales</taxon>
        <taxon>Microbacteriaceae</taxon>
        <taxon>Agromyces</taxon>
    </lineage>
</organism>
<accession>A0A2S0WVH8</accession>
<protein>
    <submittedName>
        <fullName evidence="1">Uncharacterized protein</fullName>
    </submittedName>
</protein>
<keyword evidence="2" id="KW-1185">Reference proteome</keyword>
<dbReference type="Proteomes" id="UP000244729">
    <property type="component" value="Chromosome"/>
</dbReference>